<dbReference type="Pfam" id="PF07928">
    <property type="entry name" value="Vps54"/>
    <property type="match status" value="1"/>
</dbReference>
<sequence length="123" mass="13702">LLLDNERWKQADVPAEFQDLVDSITDGKIILPERKSGCVEERKPSDFLTVEGQKYAVVGTVLILIRIILEYCSCVDDIPSITTDMLTRLSELLKYFNSRSCQLVLGAGALQVVGLKTITTKNL</sequence>
<gene>
    <name evidence="8" type="ORF">GDO81_008687</name>
</gene>
<evidence type="ECO:0000256" key="5">
    <source>
        <dbReference type="ARBA" id="ARBA00023034"/>
    </source>
</evidence>
<evidence type="ECO:0000256" key="4">
    <source>
        <dbReference type="ARBA" id="ARBA00022927"/>
    </source>
</evidence>
<evidence type="ECO:0000256" key="2">
    <source>
        <dbReference type="ARBA" id="ARBA00009150"/>
    </source>
</evidence>
<comment type="caution">
    <text evidence="8">The sequence shown here is derived from an EMBL/GenBank/DDBJ whole genome shotgun (WGS) entry which is preliminary data.</text>
</comment>
<dbReference type="InterPro" id="IPR012501">
    <property type="entry name" value="Vps54_C"/>
</dbReference>
<evidence type="ECO:0000313" key="8">
    <source>
        <dbReference type="EMBL" id="KAG8584110.1"/>
    </source>
</evidence>
<dbReference type="GO" id="GO:0000938">
    <property type="term" value="C:GARP complex"/>
    <property type="evidence" value="ECO:0007669"/>
    <property type="project" value="InterPro"/>
</dbReference>
<comment type="subcellular location">
    <subcellularLocation>
        <location evidence="1">Golgi apparatus</location>
        <location evidence="1">trans-Golgi network</location>
    </subcellularLocation>
</comment>
<comment type="similarity">
    <text evidence="2">Belongs to the VPS54 family.</text>
</comment>
<organism evidence="8 9">
    <name type="scientific">Engystomops pustulosus</name>
    <name type="common">Tungara frog</name>
    <name type="synonym">Physalaemus pustulosus</name>
    <dbReference type="NCBI Taxonomy" id="76066"/>
    <lineage>
        <taxon>Eukaryota</taxon>
        <taxon>Metazoa</taxon>
        <taxon>Chordata</taxon>
        <taxon>Craniata</taxon>
        <taxon>Vertebrata</taxon>
        <taxon>Euteleostomi</taxon>
        <taxon>Amphibia</taxon>
        <taxon>Batrachia</taxon>
        <taxon>Anura</taxon>
        <taxon>Neobatrachia</taxon>
        <taxon>Hyloidea</taxon>
        <taxon>Leptodactylidae</taxon>
        <taxon>Leiuperinae</taxon>
        <taxon>Engystomops</taxon>
    </lineage>
</organism>
<feature type="non-terminal residue" evidence="8">
    <location>
        <position position="1"/>
    </location>
</feature>
<dbReference type="GO" id="GO:0015031">
    <property type="term" value="P:protein transport"/>
    <property type="evidence" value="ECO:0007669"/>
    <property type="project" value="UniProtKB-KW"/>
</dbReference>
<feature type="non-terminal residue" evidence="8">
    <location>
        <position position="123"/>
    </location>
</feature>
<evidence type="ECO:0000256" key="6">
    <source>
        <dbReference type="ARBA" id="ARBA00023054"/>
    </source>
</evidence>
<keyword evidence="6" id="KW-0175">Coiled coil</keyword>
<dbReference type="GO" id="GO:0019905">
    <property type="term" value="F:syntaxin binding"/>
    <property type="evidence" value="ECO:0007669"/>
    <property type="project" value="TreeGrafter"/>
</dbReference>
<dbReference type="AlphaFoldDB" id="A0AAV7CGK7"/>
<keyword evidence="3" id="KW-0813">Transport</keyword>
<protein>
    <recommendedName>
        <fullName evidence="7">Vacuolar protein sorting-associated protein 54 C-terminal domain-containing protein</fullName>
    </recommendedName>
</protein>
<reference evidence="8" key="1">
    <citation type="thesis" date="2020" institute="ProQuest LLC" country="789 East Eisenhower Parkway, Ann Arbor, MI, USA">
        <title>Comparative Genomics and Chromosome Evolution.</title>
        <authorList>
            <person name="Mudd A.B."/>
        </authorList>
    </citation>
    <scope>NUCLEOTIDE SEQUENCE</scope>
    <source>
        <strain evidence="8">237g6f4</strain>
        <tissue evidence="8">Blood</tissue>
    </source>
</reference>
<keyword evidence="4" id="KW-0653">Protein transport</keyword>
<dbReference type="Proteomes" id="UP000824782">
    <property type="component" value="Unassembled WGS sequence"/>
</dbReference>
<dbReference type="EMBL" id="WNYA01000003">
    <property type="protein sequence ID" value="KAG8584110.1"/>
    <property type="molecule type" value="Genomic_DNA"/>
</dbReference>
<evidence type="ECO:0000313" key="9">
    <source>
        <dbReference type="Proteomes" id="UP000824782"/>
    </source>
</evidence>
<evidence type="ECO:0000259" key="7">
    <source>
        <dbReference type="Pfam" id="PF07928"/>
    </source>
</evidence>
<keyword evidence="5" id="KW-0333">Golgi apparatus</keyword>
<dbReference type="GO" id="GO:0042147">
    <property type="term" value="P:retrograde transport, endosome to Golgi"/>
    <property type="evidence" value="ECO:0007669"/>
    <property type="project" value="InterPro"/>
</dbReference>
<feature type="domain" description="Vacuolar protein sorting-associated protein 54 C-terminal" evidence="7">
    <location>
        <begin position="53"/>
        <end position="123"/>
    </location>
</feature>
<evidence type="ECO:0000256" key="1">
    <source>
        <dbReference type="ARBA" id="ARBA00004601"/>
    </source>
</evidence>
<dbReference type="PANTHER" id="PTHR12965">
    <property type="entry name" value="VACUOLAR PROTEIN SORTING 54"/>
    <property type="match status" value="1"/>
</dbReference>
<dbReference type="PANTHER" id="PTHR12965:SF0">
    <property type="entry name" value="VACUOLAR PROTEIN SORTING-ASSOCIATED PROTEIN 54"/>
    <property type="match status" value="1"/>
</dbReference>
<proteinExistence type="inferred from homology"/>
<evidence type="ECO:0000256" key="3">
    <source>
        <dbReference type="ARBA" id="ARBA00022448"/>
    </source>
</evidence>
<keyword evidence="9" id="KW-1185">Reference proteome</keyword>
<dbReference type="InterPro" id="IPR039745">
    <property type="entry name" value="Vps54"/>
</dbReference>
<dbReference type="GO" id="GO:0006896">
    <property type="term" value="P:Golgi to vacuole transport"/>
    <property type="evidence" value="ECO:0007669"/>
    <property type="project" value="TreeGrafter"/>
</dbReference>
<dbReference type="GO" id="GO:0005829">
    <property type="term" value="C:cytosol"/>
    <property type="evidence" value="ECO:0007669"/>
    <property type="project" value="GOC"/>
</dbReference>
<name>A0AAV7CGK7_ENGPU</name>
<accession>A0AAV7CGK7</accession>